<dbReference type="GeneID" id="90038873"/>
<dbReference type="EMBL" id="JBBJBU010000011">
    <property type="protein sequence ID" value="KAK7203619.1"/>
    <property type="molecule type" value="Genomic_DNA"/>
</dbReference>
<protein>
    <recommendedName>
        <fullName evidence="4">DUF4185 domain-containing protein</fullName>
    </recommendedName>
</protein>
<accession>A0ABR1F1A0</accession>
<gene>
    <name evidence="2" type="ORF">BZA70DRAFT_282942</name>
</gene>
<feature type="chain" id="PRO_5046301700" description="DUF4185 domain-containing protein" evidence="1">
    <location>
        <begin position="23"/>
        <end position="439"/>
    </location>
</feature>
<evidence type="ECO:0008006" key="4">
    <source>
        <dbReference type="Google" id="ProtNLM"/>
    </source>
</evidence>
<organism evidence="2 3">
    <name type="scientific">Myxozyma melibiosi</name>
    <dbReference type="NCBI Taxonomy" id="54550"/>
    <lineage>
        <taxon>Eukaryota</taxon>
        <taxon>Fungi</taxon>
        <taxon>Dikarya</taxon>
        <taxon>Ascomycota</taxon>
        <taxon>Saccharomycotina</taxon>
        <taxon>Lipomycetes</taxon>
        <taxon>Lipomycetales</taxon>
        <taxon>Lipomycetaceae</taxon>
        <taxon>Myxozyma</taxon>
    </lineage>
</organism>
<dbReference type="Proteomes" id="UP001498771">
    <property type="component" value="Unassembled WGS sequence"/>
</dbReference>
<evidence type="ECO:0000313" key="3">
    <source>
        <dbReference type="Proteomes" id="UP001498771"/>
    </source>
</evidence>
<evidence type="ECO:0000313" key="2">
    <source>
        <dbReference type="EMBL" id="KAK7203619.1"/>
    </source>
</evidence>
<dbReference type="RefSeq" id="XP_064766652.1">
    <property type="nucleotide sequence ID" value="XM_064913361.1"/>
</dbReference>
<reference evidence="2 3" key="1">
    <citation type="submission" date="2024-03" db="EMBL/GenBank/DDBJ databases">
        <title>Genome-scale model development and genomic sequencing of the oleaginous clade Lipomyces.</title>
        <authorList>
            <consortium name="Lawrence Berkeley National Laboratory"/>
            <person name="Czajka J.J."/>
            <person name="Han Y."/>
            <person name="Kim J."/>
            <person name="Mondo S.J."/>
            <person name="Hofstad B.A."/>
            <person name="Robles A."/>
            <person name="Haridas S."/>
            <person name="Riley R."/>
            <person name="LaButti K."/>
            <person name="Pangilinan J."/>
            <person name="Andreopoulos W."/>
            <person name="Lipzen A."/>
            <person name="Yan J."/>
            <person name="Wang M."/>
            <person name="Ng V."/>
            <person name="Grigoriev I.V."/>
            <person name="Spatafora J.W."/>
            <person name="Magnuson J.K."/>
            <person name="Baker S.E."/>
            <person name="Pomraning K.R."/>
        </authorList>
    </citation>
    <scope>NUCLEOTIDE SEQUENCE [LARGE SCALE GENOMIC DNA]</scope>
    <source>
        <strain evidence="2 3">Phaff 52-87</strain>
    </source>
</reference>
<name>A0ABR1F1A0_9ASCO</name>
<evidence type="ECO:0000256" key="1">
    <source>
        <dbReference type="SAM" id="SignalP"/>
    </source>
</evidence>
<proteinExistence type="predicted"/>
<keyword evidence="1" id="KW-0732">Signal</keyword>
<keyword evidence="3" id="KW-1185">Reference proteome</keyword>
<comment type="caution">
    <text evidence="2">The sequence shown here is derived from an EMBL/GenBank/DDBJ whole genome shotgun (WGS) entry which is preliminary data.</text>
</comment>
<feature type="signal peptide" evidence="1">
    <location>
        <begin position="1"/>
        <end position="22"/>
    </location>
</feature>
<sequence>MISSQVFLIQAATLSFIGTAFAAPFTNSYWLDTIIETSVIFPKTRWLRKAHSTDFTLEGSADYGSLAYSQEAHNSSTFYAPITYCPFGKRSFWLTGDLLLKDSEVEKTETLLGTTYDYETSETLYRTYFSPAHDGGNDVEHDLYDEPASENSTEVGGFWRLSTETPLSTVWGLIPKSDAEDTTGTAVARSQCATISDTKAVHWYESIVNGSRGSYMVEYEVTVDDETGGTSLNVTRSLDLYSSAAENQLYYGVFSSMRVNHVVYMYAVDNSNYQNVYVASAPAQYVGDKSRWLYWYKSSQKWLKTEPTTDGIDAADAVFSLSGSETFVMSNEPEDESVAYPTGASIFYSQYHWSYLFVYVSTADPTALIIEYGSTPVGPFSSNKKVLYSSADYNMEYASVSPFRFSTSETEGKTGKELLLTVPAAGNSSGVHALKLWFK</sequence>